<dbReference type="GO" id="GO:0006355">
    <property type="term" value="P:regulation of DNA-templated transcription"/>
    <property type="evidence" value="ECO:0007669"/>
    <property type="project" value="InterPro"/>
</dbReference>
<comment type="caution">
    <text evidence="1">The sequence shown here is derived from an EMBL/GenBank/DDBJ whole genome shotgun (WGS) entry which is preliminary data.</text>
</comment>
<protein>
    <submittedName>
        <fullName evidence="1">Type II toxin-antitoxin system RelB/DinJ family antitoxin</fullName>
    </submittedName>
</protein>
<sequence length="88" mass="9646">MGGIMATSTLNIRLDSDLKRELEEVSSDIGLTPTAVFNVFARQFVAHRGFPFAVTAPVPTEREFAAKMDSIYLSMLEGNASEHELVEA</sequence>
<dbReference type="Pfam" id="PF04221">
    <property type="entry name" value="RelB"/>
    <property type="match status" value="1"/>
</dbReference>
<evidence type="ECO:0000313" key="2">
    <source>
        <dbReference type="Proteomes" id="UP000468327"/>
    </source>
</evidence>
<gene>
    <name evidence="1" type="ORF">GO738_15465</name>
</gene>
<reference evidence="1 2" key="1">
    <citation type="submission" date="2019-11" db="EMBL/GenBank/DDBJ databases">
        <title>Whole genome shotgun sequencing (WGS) data from Adlercreutzia equolifaciens ResAG-91, Eggerthella lenta MRI-F36, MRI-F37, MRI-F40, ResAG-49, ResAG-88, ResAG-121, ResAG-145, and Gordonibacter sp. ResAG-5, ResAG-26, ResAG-43, ResAG-50, ResAG-59.</title>
        <authorList>
            <person name="Stoll D.A."/>
            <person name="Danylec N."/>
            <person name="Franz C.M.A.P."/>
            <person name="Huch M."/>
        </authorList>
    </citation>
    <scope>NUCLEOTIDE SEQUENCE [LARGE SCALE GENOMIC DNA]</scope>
    <source>
        <strain evidence="1 2">ResAG-59</strain>
    </source>
</reference>
<evidence type="ECO:0000313" key="1">
    <source>
        <dbReference type="EMBL" id="MVN16723.1"/>
    </source>
</evidence>
<name>A0A6N8IPA8_9ACTN</name>
<accession>A0A6N8IPA8</accession>
<dbReference type="EMBL" id="WPOC01000043">
    <property type="protein sequence ID" value="MVN16723.1"/>
    <property type="molecule type" value="Genomic_DNA"/>
</dbReference>
<dbReference type="InterPro" id="IPR013321">
    <property type="entry name" value="Arc_rbn_hlx_hlx"/>
</dbReference>
<keyword evidence="2" id="KW-1185">Reference proteome</keyword>
<dbReference type="Gene3D" id="1.10.1220.10">
    <property type="entry name" value="Met repressor-like"/>
    <property type="match status" value="1"/>
</dbReference>
<organism evidence="1 2">
    <name type="scientific">Gordonibacter urolithinfaciens</name>
    <dbReference type="NCBI Taxonomy" id="1335613"/>
    <lineage>
        <taxon>Bacteria</taxon>
        <taxon>Bacillati</taxon>
        <taxon>Actinomycetota</taxon>
        <taxon>Coriobacteriia</taxon>
        <taxon>Eggerthellales</taxon>
        <taxon>Eggerthellaceae</taxon>
        <taxon>Gordonibacter</taxon>
    </lineage>
</organism>
<dbReference type="InterPro" id="IPR007337">
    <property type="entry name" value="RelB/DinJ"/>
</dbReference>
<dbReference type="AlphaFoldDB" id="A0A6N8IPA8"/>
<dbReference type="NCBIfam" id="TIGR02384">
    <property type="entry name" value="RelB_DinJ"/>
    <property type="match status" value="1"/>
</dbReference>
<dbReference type="Proteomes" id="UP000468327">
    <property type="component" value="Unassembled WGS sequence"/>
</dbReference>
<proteinExistence type="predicted"/>